<feature type="compositionally biased region" description="Basic and acidic residues" evidence="2">
    <location>
        <begin position="1"/>
        <end position="11"/>
    </location>
</feature>
<evidence type="ECO:0000313" key="4">
    <source>
        <dbReference type="Proteomes" id="UP001497522"/>
    </source>
</evidence>
<dbReference type="Proteomes" id="UP001497522">
    <property type="component" value="Chromosome 10"/>
</dbReference>
<keyword evidence="4" id="KW-1185">Reference proteome</keyword>
<name>A0ABP1AAV6_9BRYO</name>
<feature type="coiled-coil region" evidence="1">
    <location>
        <begin position="742"/>
        <end position="769"/>
    </location>
</feature>
<evidence type="ECO:0000256" key="1">
    <source>
        <dbReference type="SAM" id="Coils"/>
    </source>
</evidence>
<evidence type="ECO:0000313" key="3">
    <source>
        <dbReference type="EMBL" id="CAK9859632.1"/>
    </source>
</evidence>
<dbReference type="EMBL" id="OZ023711">
    <property type="protein sequence ID" value="CAK9859632.1"/>
    <property type="molecule type" value="Genomic_DNA"/>
</dbReference>
<accession>A0ABP1AAV6</accession>
<feature type="coiled-coil region" evidence="1">
    <location>
        <begin position="315"/>
        <end position="469"/>
    </location>
</feature>
<evidence type="ECO:0000256" key="2">
    <source>
        <dbReference type="SAM" id="MobiDB-lite"/>
    </source>
</evidence>
<feature type="coiled-coil region" evidence="1">
    <location>
        <begin position="185"/>
        <end position="290"/>
    </location>
</feature>
<feature type="region of interest" description="Disordered" evidence="2">
    <location>
        <begin position="1"/>
        <end position="27"/>
    </location>
</feature>
<proteinExistence type="predicted"/>
<sequence>MMEIPKADGSNKRVLVSPAVPRPGSEYPNKRRLVIPAASEQVFAKRLSGRAQQQVIVPSTYGTGGLRAESLGTQERETLMTRIGVLSQERQALEVLLANSEKEKKTWSEICSSTLTSMKGLEAEIEREKQKREQSGHEAKKQCSEMQSQLLQLTDEKQKILMEKDSEHEALMAKVLELEKCKKDGIRLDGELADAKNDLRRAEETAVRREVDLRRAEEKAKRLEVDLRRAEETTKKREANLIRAEETRKKREAALIQAVETAKMREGELVRAAEETAKRREVELAHAAEETAKRREVELAHAAEETAKTREAEHVRAAEETAKKWEVELASMTEDRKKLQDSKKKLTLENKLLKQSLVELKDKMVKLEADLGNAIMEKKSLIASLDDYRSKAEKLLEDYKSKAKKLQTDCENIQANHQMALDKCDGELLELICERDHCEAALIKSKSMLEKLEKEHTSLQKDYETLNSLKVKEQAGFQLACEASEKTTKKMEVQLQTCRADLSRLSRESHTSIKQKDSVVEKLIAAVSKAEKAKDSAVKELEQKLHLESTSVRRELAIAAKEKNSLAISEASLIQKLDEATKTIRLLNEQQTLSAEEIRSSKLTNHSLVQDIISAKKKQEEIELESFKLLQEKEASKKAQCELNAEVFKLKEELERIYKEKESLSASVECSNAKIEELNALVEYWAQKKNTLKQQVEDLHCKLSDLDIEKNELAKRFEHECTNVSLLKFKMTWALKEKDHIAAFANENINALARKADSLNNKQQQQQQAILLIEKKSSAHANDLSMQGSKNLLVTIPLLDKEKDSFSPSKTEEVLTSEEALKTEHDSAMEVHHVKAALDVTVKEEVEPFAESSLQQKLDYVAGMMDSFVEQIAAKVKENDAMRAELTLMEKKSIQMQKTIERECSASTGLERKVEMLKKELSGMEKKFEIAVLDKRRARSHVTDSKKECEDLARQLVSKDKTLIAKEKENAQLLQSRDALATNCINLRAALSYMEKENTNLRKEVVDARFISHHLEGEVERLRKDVLGMQNGLPCAVVNGNVRSSAVEVQGLSSIQPTVLSLPQDCDISVQIETMRGELACLRHENRVLNDCMHKCQMELDARSRAHGDPRRELQPTLGADSSGTFITTYEMRRASRSKDSCSRKHISENGNMLKGTMQHNRLLKERRSKEIRSGSEQSGEHKVKSPSCTHEASIKHTRKS</sequence>
<organism evidence="3 4">
    <name type="scientific">Sphagnum jensenii</name>
    <dbReference type="NCBI Taxonomy" id="128206"/>
    <lineage>
        <taxon>Eukaryota</taxon>
        <taxon>Viridiplantae</taxon>
        <taxon>Streptophyta</taxon>
        <taxon>Embryophyta</taxon>
        <taxon>Bryophyta</taxon>
        <taxon>Sphagnophytina</taxon>
        <taxon>Sphagnopsida</taxon>
        <taxon>Sphagnales</taxon>
        <taxon>Sphagnaceae</taxon>
        <taxon>Sphagnum</taxon>
    </lineage>
</organism>
<gene>
    <name evidence="3" type="ORF">CSSPJE1EN2_LOCUS2627</name>
</gene>
<feature type="compositionally biased region" description="Basic and acidic residues" evidence="2">
    <location>
        <begin position="1163"/>
        <end position="1184"/>
    </location>
</feature>
<protein>
    <submittedName>
        <fullName evidence="3">Uncharacterized protein</fullName>
    </submittedName>
</protein>
<feature type="compositionally biased region" description="Basic and acidic residues" evidence="2">
    <location>
        <begin position="1103"/>
        <end position="1114"/>
    </location>
</feature>
<feature type="coiled-coil region" evidence="1">
    <location>
        <begin position="675"/>
        <end position="716"/>
    </location>
</feature>
<feature type="region of interest" description="Disordered" evidence="2">
    <location>
        <begin position="1103"/>
        <end position="1201"/>
    </location>
</feature>
<keyword evidence="1" id="KW-0175">Coiled coil</keyword>
<reference evidence="3" key="1">
    <citation type="submission" date="2024-03" db="EMBL/GenBank/DDBJ databases">
        <authorList>
            <consortium name="ELIXIR-Norway"/>
            <consortium name="Elixir Norway"/>
        </authorList>
    </citation>
    <scope>NUCLEOTIDE SEQUENCE</scope>
</reference>
<feature type="coiled-coil region" evidence="1">
    <location>
        <begin position="83"/>
        <end position="138"/>
    </location>
</feature>
<feature type="compositionally biased region" description="Basic and acidic residues" evidence="2">
    <location>
        <begin position="1131"/>
        <end position="1148"/>
    </location>
</feature>